<dbReference type="PANTHER" id="PTHR22916">
    <property type="entry name" value="GLYCOSYLTRANSFERASE"/>
    <property type="match status" value="1"/>
</dbReference>
<organism evidence="3 4">
    <name type="scientific">Bacillus nakamurai</name>
    <dbReference type="NCBI Taxonomy" id="1793963"/>
    <lineage>
        <taxon>Bacteria</taxon>
        <taxon>Bacillati</taxon>
        <taxon>Bacillota</taxon>
        <taxon>Bacilli</taxon>
        <taxon>Bacillales</taxon>
        <taxon>Bacillaceae</taxon>
        <taxon>Bacillus</taxon>
    </lineage>
</organism>
<feature type="domain" description="Glycosyltransferase 2-like" evidence="2">
    <location>
        <begin position="39"/>
        <end position="164"/>
    </location>
</feature>
<evidence type="ECO:0000313" key="4">
    <source>
        <dbReference type="Proteomes" id="UP000075430"/>
    </source>
</evidence>
<dbReference type="Pfam" id="PF00535">
    <property type="entry name" value="Glycos_transf_2"/>
    <property type="match status" value="1"/>
</dbReference>
<dbReference type="GO" id="GO:0016758">
    <property type="term" value="F:hexosyltransferase activity"/>
    <property type="evidence" value="ECO:0007669"/>
    <property type="project" value="UniProtKB-ARBA"/>
</dbReference>
<dbReference type="Gene3D" id="3.90.550.10">
    <property type="entry name" value="Spore Coat Polysaccharide Biosynthesis Protein SpsA, Chain A"/>
    <property type="match status" value="1"/>
</dbReference>
<gene>
    <name evidence="3" type="ORF">AXI58_01900</name>
</gene>
<dbReference type="OrthoDB" id="396512at2"/>
<protein>
    <submittedName>
        <fullName evidence="3">Glycosyl transferase</fullName>
    </submittedName>
</protein>
<comment type="caution">
    <text evidence="3">The sequence shown here is derived from an EMBL/GenBank/DDBJ whole genome shotgun (WGS) entry which is preliminary data.</text>
</comment>
<dbReference type="AlphaFoldDB" id="A0A150F4X4"/>
<dbReference type="EMBL" id="LSBA01000023">
    <property type="protein sequence ID" value="KXZ17164.1"/>
    <property type="molecule type" value="Genomic_DNA"/>
</dbReference>
<dbReference type="RefSeq" id="WP_061522631.1">
    <property type="nucleotide sequence ID" value="NZ_JARLZY010000023.1"/>
</dbReference>
<sequence length="512" mass="60136">MNLSNFFKLNKKETKPSIEEREYTILNKEALTDEKKVAVVVPVYNAEQYVRKTVDSVILQNIGFQHISLILVDDCSTDDSRNILTEYAELYENITVVFLKNNTGTPAYPRNLGIELANAKYITFLDADDWFAPNGVKILFDMLEKNNVNYAVGKTIEMQVNGQKAIGKHESALNREKVSPFSIRHIFYHLGPRARMMNLQFLKDNDIRYPEMKFAEDKQFFMDVLLACGDISTSTEPVYYLNRMDNNESLTKQTNIMEKTDTNIAVMKYILNKKLDVEKEMMAMNRLIEFDSITRLFDRMHFLKSENKEAYYNKFNEILSVLKKTKYDISETFFHPIHKTAYRLLNQKRYDEVEKLFRWSKKEPNKNIVTKDGLAYLESPLADEENKLIELRMHGETESTEFSDGKFVITFRLFGQDRNNAQHIQFQHRDNMKVYYQFPVQSLGDGRYALEIPLSDIEKIGLGGYIMYVIYNDYERVTLYREDEQKVMAEANGRQYQFYRTVKENLSLKVTK</sequence>
<dbReference type="Proteomes" id="UP000075430">
    <property type="component" value="Unassembled WGS sequence"/>
</dbReference>
<dbReference type="SUPFAM" id="SSF53448">
    <property type="entry name" value="Nucleotide-diphospho-sugar transferases"/>
    <property type="match status" value="1"/>
</dbReference>
<proteinExistence type="inferred from homology"/>
<comment type="similarity">
    <text evidence="1">Belongs to the glycosyltransferase 2 family.</text>
</comment>
<accession>A0A150F4X4</accession>
<name>A0A150F4X4_9BACI</name>
<dbReference type="CDD" id="cd00761">
    <property type="entry name" value="Glyco_tranf_GTA_type"/>
    <property type="match status" value="1"/>
</dbReference>
<keyword evidence="3" id="KW-0808">Transferase</keyword>
<evidence type="ECO:0000259" key="2">
    <source>
        <dbReference type="Pfam" id="PF00535"/>
    </source>
</evidence>
<dbReference type="InterPro" id="IPR001173">
    <property type="entry name" value="Glyco_trans_2-like"/>
</dbReference>
<evidence type="ECO:0000313" key="3">
    <source>
        <dbReference type="EMBL" id="KXZ17164.1"/>
    </source>
</evidence>
<evidence type="ECO:0000256" key="1">
    <source>
        <dbReference type="ARBA" id="ARBA00006739"/>
    </source>
</evidence>
<dbReference type="PANTHER" id="PTHR22916:SF3">
    <property type="entry name" value="UDP-GLCNAC:BETAGAL BETA-1,3-N-ACETYLGLUCOSAMINYLTRANSFERASE-LIKE PROTEIN 1"/>
    <property type="match status" value="1"/>
</dbReference>
<dbReference type="InterPro" id="IPR029044">
    <property type="entry name" value="Nucleotide-diphossugar_trans"/>
</dbReference>
<reference evidence="4" key="1">
    <citation type="submission" date="2016-02" db="EMBL/GenBank/DDBJ databases">
        <authorList>
            <person name="Dunlap C."/>
        </authorList>
    </citation>
    <scope>NUCLEOTIDE SEQUENCE [LARGE SCALE GENOMIC DNA]</scope>
    <source>
        <strain evidence="4">NRRL B-41092</strain>
    </source>
</reference>
<dbReference type="STRING" id="1793963.AXI58_01900"/>
<keyword evidence="4" id="KW-1185">Reference proteome</keyword>